<sequence>MNEKNVIYFIVIKLQYTIQGIPKMKNENKIINPLYISKYISNDFFLYSKRARQFKYQKKSISLRDILEHQDKDRDLFNNMNNNKKIRGIKNVNKDLYQKNKRIFFIDSTFKLSNMMIKYYLNHWKFLAHQLLYRNIVPKNIVNALNAAKSKSQVQFILDSTGTKYTINSQAPSVFSRG</sequence>
<name>A0A8S1X2Z5_9CILI</name>
<evidence type="ECO:0000313" key="3">
    <source>
        <dbReference type="Proteomes" id="UP000689195"/>
    </source>
</evidence>
<evidence type="ECO:0000313" key="2">
    <source>
        <dbReference type="EMBL" id="CAD8194889.1"/>
    </source>
</evidence>
<dbReference type="AlphaFoldDB" id="A0A8S1X2Z5"/>
<dbReference type="EMBL" id="CAJJDO010000108">
    <property type="protein sequence ID" value="CAD8194889.1"/>
    <property type="molecule type" value="Genomic_DNA"/>
</dbReference>
<feature type="domain" description="Tubulin/FtsZ 2-layer sandwich" evidence="1">
    <location>
        <begin position="98"/>
        <end position="176"/>
    </location>
</feature>
<comment type="caution">
    <text evidence="2">The sequence shown here is derived from an EMBL/GenBank/DDBJ whole genome shotgun (WGS) entry which is preliminary data.</text>
</comment>
<organism evidence="2 3">
    <name type="scientific">Paramecium pentaurelia</name>
    <dbReference type="NCBI Taxonomy" id="43138"/>
    <lineage>
        <taxon>Eukaryota</taxon>
        <taxon>Sar</taxon>
        <taxon>Alveolata</taxon>
        <taxon>Ciliophora</taxon>
        <taxon>Intramacronucleata</taxon>
        <taxon>Oligohymenophorea</taxon>
        <taxon>Peniculida</taxon>
        <taxon>Parameciidae</taxon>
        <taxon>Paramecium</taxon>
    </lineage>
</organism>
<dbReference type="Proteomes" id="UP000689195">
    <property type="component" value="Unassembled WGS sequence"/>
</dbReference>
<keyword evidence="3" id="KW-1185">Reference proteome</keyword>
<evidence type="ECO:0000259" key="1">
    <source>
        <dbReference type="Pfam" id="PF03953"/>
    </source>
</evidence>
<accession>A0A8S1X2Z5</accession>
<gene>
    <name evidence="2" type="ORF">PPENT_87.1.T1080014</name>
</gene>
<reference evidence="2" key="1">
    <citation type="submission" date="2021-01" db="EMBL/GenBank/DDBJ databases">
        <authorList>
            <consortium name="Genoscope - CEA"/>
            <person name="William W."/>
        </authorList>
    </citation>
    <scope>NUCLEOTIDE SEQUENCE</scope>
</reference>
<protein>
    <recommendedName>
        <fullName evidence="1">Tubulin/FtsZ 2-layer sandwich domain-containing protein</fullName>
    </recommendedName>
</protein>
<proteinExistence type="predicted"/>
<dbReference type="Pfam" id="PF03953">
    <property type="entry name" value="Tubulin_C"/>
    <property type="match status" value="1"/>
</dbReference>
<dbReference type="InterPro" id="IPR018316">
    <property type="entry name" value="Tubulin/FtsZ_2-layer-sand-dom"/>
</dbReference>